<dbReference type="GeneID" id="98069486"/>
<gene>
    <name evidence="3" type="ORF">HMPREF9449_01931</name>
</gene>
<evidence type="ECO:0000313" key="4">
    <source>
        <dbReference type="Proteomes" id="UP000004892"/>
    </source>
</evidence>
<dbReference type="PANTHER" id="PTHR42709:SF4">
    <property type="entry name" value="INNER MEMBRANE PROTEIN YQAA"/>
    <property type="match status" value="1"/>
</dbReference>
<evidence type="ECO:0000313" key="3">
    <source>
        <dbReference type="EMBL" id="EHP46916.1"/>
    </source>
</evidence>
<dbReference type="PANTHER" id="PTHR42709">
    <property type="entry name" value="ALKALINE PHOSPHATASE LIKE PROTEIN"/>
    <property type="match status" value="1"/>
</dbReference>
<dbReference type="RefSeq" id="WP_009137078.1">
    <property type="nucleotide sequence ID" value="NZ_JH594596.1"/>
</dbReference>
<sequence>MDSLIDLGYWGLFIGSFLASTIVPFSADLLLIGVLALGGNVWGCLLIATVGNWLGGLTSYWIGWLGKWKWLERWFKVKPEQLSRQKSRIDKYGYGLAFFTWLPFVGDLFAIALGFYKVNPKLSAFYMLLGRFLRFLVWILLYLHFADRFVHFITR</sequence>
<dbReference type="EMBL" id="ADMC01000024">
    <property type="protein sequence ID" value="EHP46916.1"/>
    <property type="molecule type" value="Genomic_DNA"/>
</dbReference>
<dbReference type="Proteomes" id="UP000004892">
    <property type="component" value="Unassembled WGS sequence"/>
</dbReference>
<name>H1DI45_9BACT</name>
<comment type="caution">
    <text evidence="3">The sequence shown here is derived from an EMBL/GenBank/DDBJ whole genome shotgun (WGS) entry which is preliminary data.</text>
</comment>
<feature type="transmembrane region" description="Helical" evidence="1">
    <location>
        <begin position="39"/>
        <end position="63"/>
    </location>
</feature>
<protein>
    <recommendedName>
        <fullName evidence="2">VTT domain-containing protein</fullName>
    </recommendedName>
</protein>
<evidence type="ECO:0000259" key="2">
    <source>
        <dbReference type="Pfam" id="PF09335"/>
    </source>
</evidence>
<dbReference type="PATRIC" id="fig|742817.3.peg.2054"/>
<reference evidence="3 4" key="1">
    <citation type="submission" date="2012-01" db="EMBL/GenBank/DDBJ databases">
        <title>The Genome Sequence of Odoribacter laneus YIT 12061.</title>
        <authorList>
            <consortium name="The Broad Institute Genome Sequencing Platform"/>
            <person name="Earl A."/>
            <person name="Ward D."/>
            <person name="Feldgarden M."/>
            <person name="Gevers D."/>
            <person name="Morotomi M."/>
            <person name="Young S.K."/>
            <person name="Zeng Q."/>
            <person name="Gargeya S."/>
            <person name="Fitzgerald M."/>
            <person name="Haas B."/>
            <person name="Abouelleil A."/>
            <person name="Alvarado L."/>
            <person name="Arachchi H.M."/>
            <person name="Berlin A."/>
            <person name="Chapman S.B."/>
            <person name="Gearin G."/>
            <person name="Goldberg J."/>
            <person name="Griggs A."/>
            <person name="Gujja S."/>
            <person name="Hansen M."/>
            <person name="Heiman D."/>
            <person name="Howarth C."/>
            <person name="Larimer J."/>
            <person name="Lui A."/>
            <person name="MacDonald P.J.P."/>
            <person name="McCowen C."/>
            <person name="Montmayeur A."/>
            <person name="Murphy C."/>
            <person name="Neiman D."/>
            <person name="Pearson M."/>
            <person name="Priest M."/>
            <person name="Roberts A."/>
            <person name="Saif S."/>
            <person name="Shea T."/>
            <person name="Sisk P."/>
            <person name="Stolte C."/>
            <person name="Sykes S."/>
            <person name="Wortman J."/>
            <person name="Nusbaum C."/>
            <person name="Birren B."/>
        </authorList>
    </citation>
    <scope>NUCLEOTIDE SEQUENCE [LARGE SCALE GENOMIC DNA]</scope>
    <source>
        <strain evidence="3 4">YIT 12061</strain>
    </source>
</reference>
<keyword evidence="1" id="KW-1133">Transmembrane helix</keyword>
<feature type="transmembrane region" description="Helical" evidence="1">
    <location>
        <begin position="92"/>
        <end position="116"/>
    </location>
</feature>
<accession>H1DI45</accession>
<dbReference type="AlphaFoldDB" id="H1DI45"/>
<proteinExistence type="predicted"/>
<keyword evidence="1" id="KW-0812">Transmembrane</keyword>
<feature type="transmembrane region" description="Helical" evidence="1">
    <location>
        <begin position="122"/>
        <end position="145"/>
    </location>
</feature>
<feature type="transmembrane region" description="Helical" evidence="1">
    <location>
        <begin position="7"/>
        <end position="27"/>
    </location>
</feature>
<keyword evidence="4" id="KW-1185">Reference proteome</keyword>
<keyword evidence="1" id="KW-0472">Membrane</keyword>
<feature type="domain" description="VTT" evidence="2">
    <location>
        <begin position="29"/>
        <end position="141"/>
    </location>
</feature>
<organism evidence="3 4">
    <name type="scientific">Odoribacter laneus YIT 12061</name>
    <dbReference type="NCBI Taxonomy" id="742817"/>
    <lineage>
        <taxon>Bacteria</taxon>
        <taxon>Pseudomonadati</taxon>
        <taxon>Bacteroidota</taxon>
        <taxon>Bacteroidia</taxon>
        <taxon>Bacteroidales</taxon>
        <taxon>Odoribacteraceae</taxon>
        <taxon>Odoribacter</taxon>
    </lineage>
</organism>
<dbReference type="STRING" id="742817.HMPREF9449_01931"/>
<dbReference type="HOGENOM" id="CLU_125997_2_0_10"/>
<dbReference type="Pfam" id="PF09335">
    <property type="entry name" value="VTT_dom"/>
    <property type="match status" value="1"/>
</dbReference>
<dbReference type="eggNOG" id="COG1238">
    <property type="taxonomic scope" value="Bacteria"/>
</dbReference>
<dbReference type="InterPro" id="IPR032816">
    <property type="entry name" value="VTT_dom"/>
</dbReference>
<dbReference type="InterPro" id="IPR051311">
    <property type="entry name" value="DedA_domain"/>
</dbReference>
<evidence type="ECO:0000256" key="1">
    <source>
        <dbReference type="SAM" id="Phobius"/>
    </source>
</evidence>